<feature type="transmembrane region" description="Helical" evidence="1">
    <location>
        <begin position="65"/>
        <end position="83"/>
    </location>
</feature>
<dbReference type="Proteomes" id="UP000288943">
    <property type="component" value="Chromosome"/>
</dbReference>
<keyword evidence="1" id="KW-0812">Transmembrane</keyword>
<protein>
    <recommendedName>
        <fullName evidence="6">DUF1440 domain-containing protein</fullName>
    </recommendedName>
</protein>
<evidence type="ECO:0000256" key="1">
    <source>
        <dbReference type="SAM" id="Phobius"/>
    </source>
</evidence>
<dbReference type="AlphaFoldDB" id="A0A410WRX7"/>
<proteinExistence type="predicted"/>
<reference evidence="2 5" key="2">
    <citation type="submission" date="2022-05" db="EMBL/GenBank/DDBJ databases">
        <title>Genome Sequencing of Bee-Associated Microbes.</title>
        <authorList>
            <person name="Dunlap C."/>
        </authorList>
    </citation>
    <scope>NUCLEOTIDE SEQUENCE [LARGE SCALE GENOMIC DNA]</scope>
    <source>
        <strain evidence="2 5">NRRL B-23120</strain>
    </source>
</reference>
<dbReference type="KEGG" id="pchi:PC41400_05625"/>
<gene>
    <name evidence="2" type="ORF">M5X16_06395</name>
    <name evidence="3" type="ORF">PC41400_05625</name>
</gene>
<evidence type="ECO:0000313" key="2">
    <source>
        <dbReference type="EMBL" id="MCY9595392.1"/>
    </source>
</evidence>
<dbReference type="RefSeq" id="WP_042229836.1">
    <property type="nucleotide sequence ID" value="NZ_CP026520.1"/>
</dbReference>
<reference evidence="3 4" key="1">
    <citation type="submission" date="2018-01" db="EMBL/GenBank/DDBJ databases">
        <title>The whole genome sequencing and assembly of Paenibacillus chitinolyticus KCCM 41400 strain.</title>
        <authorList>
            <person name="Kim J.-Y."/>
            <person name="Park M.-K."/>
            <person name="Lee Y.-J."/>
            <person name="Yi H."/>
            <person name="Bahn Y.-S."/>
            <person name="Kim J.F."/>
            <person name="Lee D.-W."/>
        </authorList>
    </citation>
    <scope>NUCLEOTIDE SEQUENCE [LARGE SCALE GENOMIC DNA]</scope>
    <source>
        <strain evidence="3 4">KCCM 41400</strain>
    </source>
</reference>
<organism evidence="3 4">
    <name type="scientific">Paenibacillus chitinolyticus</name>
    <dbReference type="NCBI Taxonomy" id="79263"/>
    <lineage>
        <taxon>Bacteria</taxon>
        <taxon>Bacillati</taxon>
        <taxon>Bacillota</taxon>
        <taxon>Bacilli</taxon>
        <taxon>Bacillales</taxon>
        <taxon>Paenibacillaceae</taxon>
        <taxon>Paenibacillus</taxon>
    </lineage>
</organism>
<dbReference type="Proteomes" id="UP001527202">
    <property type="component" value="Unassembled WGS sequence"/>
</dbReference>
<dbReference type="GeneID" id="95374295"/>
<evidence type="ECO:0000313" key="3">
    <source>
        <dbReference type="EMBL" id="QAV17168.1"/>
    </source>
</evidence>
<keyword evidence="1" id="KW-0472">Membrane</keyword>
<name>A0A410WRX7_9BACL</name>
<keyword evidence="5" id="KW-1185">Reference proteome</keyword>
<accession>A0A410WRX7</accession>
<evidence type="ECO:0000313" key="4">
    <source>
        <dbReference type="Proteomes" id="UP000288943"/>
    </source>
</evidence>
<dbReference type="EMBL" id="JAMDMJ010000008">
    <property type="protein sequence ID" value="MCY9595392.1"/>
    <property type="molecule type" value="Genomic_DNA"/>
</dbReference>
<feature type="transmembrane region" description="Helical" evidence="1">
    <location>
        <begin position="90"/>
        <end position="112"/>
    </location>
</feature>
<feature type="transmembrane region" description="Helical" evidence="1">
    <location>
        <begin position="124"/>
        <end position="143"/>
    </location>
</feature>
<evidence type="ECO:0008006" key="6">
    <source>
        <dbReference type="Google" id="ProtNLM"/>
    </source>
</evidence>
<sequence length="153" mass="16615">MSRPFFENGNTLVARGFAFGLVPGAALALFFKAVEFFAGSRVYTLLLNVDFIPGLGGDQPEWFELTLHLAVSVLIGFLYAILLRCTEKPWLPGILLGISPIPLFVPLTQLAVSAKTPVLSDVTAMIWWIAGHLLYGVILAVLGTKALRASKKE</sequence>
<dbReference type="EMBL" id="CP026520">
    <property type="protein sequence ID" value="QAV17168.1"/>
    <property type="molecule type" value="Genomic_DNA"/>
</dbReference>
<evidence type="ECO:0000313" key="5">
    <source>
        <dbReference type="Proteomes" id="UP001527202"/>
    </source>
</evidence>
<keyword evidence="1" id="KW-1133">Transmembrane helix</keyword>
<dbReference type="OrthoDB" id="1443299at2"/>
<feature type="transmembrane region" description="Helical" evidence="1">
    <location>
        <begin position="12"/>
        <end position="31"/>
    </location>
</feature>